<name>A0A914XK75_9BILA</name>
<accession>A0A914XK75</accession>
<keyword evidence="1" id="KW-1185">Reference proteome</keyword>
<protein>
    <submittedName>
        <fullName evidence="2">Uncharacterized protein</fullName>
    </submittedName>
</protein>
<evidence type="ECO:0000313" key="2">
    <source>
        <dbReference type="WBParaSite" id="PSAMB.scaffold8624size6006.g31594.t1"/>
    </source>
</evidence>
<organism evidence="1 2">
    <name type="scientific">Plectus sambesii</name>
    <dbReference type="NCBI Taxonomy" id="2011161"/>
    <lineage>
        <taxon>Eukaryota</taxon>
        <taxon>Metazoa</taxon>
        <taxon>Ecdysozoa</taxon>
        <taxon>Nematoda</taxon>
        <taxon>Chromadorea</taxon>
        <taxon>Plectida</taxon>
        <taxon>Plectina</taxon>
        <taxon>Plectoidea</taxon>
        <taxon>Plectidae</taxon>
        <taxon>Plectus</taxon>
    </lineage>
</organism>
<sequence length="113" mass="13229">MSFGLIDQSPLTSLQVYNRSETCTFRYATVFPSTSMSLLPRPNFLLIKGLTTLYNIPFTKYLPFIVHSDLDGRLFMSAAQRRLHREILRHPWTKYTHHSLKFSFYDSSGNDNY</sequence>
<dbReference type="AlphaFoldDB" id="A0A914XK75"/>
<dbReference type="WBParaSite" id="PSAMB.scaffold8624size6006.g31594.t1">
    <property type="protein sequence ID" value="PSAMB.scaffold8624size6006.g31594.t1"/>
    <property type="gene ID" value="PSAMB.scaffold8624size6006.g31594"/>
</dbReference>
<dbReference type="Proteomes" id="UP000887566">
    <property type="component" value="Unplaced"/>
</dbReference>
<evidence type="ECO:0000313" key="1">
    <source>
        <dbReference type="Proteomes" id="UP000887566"/>
    </source>
</evidence>
<proteinExistence type="predicted"/>
<reference evidence="2" key="1">
    <citation type="submission" date="2022-11" db="UniProtKB">
        <authorList>
            <consortium name="WormBaseParasite"/>
        </authorList>
    </citation>
    <scope>IDENTIFICATION</scope>
</reference>